<keyword evidence="3" id="KW-1185">Reference proteome</keyword>
<gene>
    <name evidence="2" type="ORF">RJ53_01585</name>
</gene>
<name>A0A8J7W4R1_9EURY</name>
<dbReference type="InterPro" id="IPR000653">
    <property type="entry name" value="DegT/StrS_aminotransferase"/>
</dbReference>
<dbReference type="RefSeq" id="WP_211529869.1">
    <property type="nucleotide sequence ID" value="NZ_JWHL01000002.1"/>
</dbReference>
<evidence type="ECO:0000256" key="1">
    <source>
        <dbReference type="RuleBase" id="RU004508"/>
    </source>
</evidence>
<comment type="caution">
    <text evidence="2">The sequence shown here is derived from an EMBL/GenBank/DDBJ whole genome shotgun (WGS) entry which is preliminary data.</text>
</comment>
<evidence type="ECO:0000313" key="2">
    <source>
        <dbReference type="EMBL" id="MBR1368254.1"/>
    </source>
</evidence>
<reference evidence="2" key="1">
    <citation type="submission" date="2014-12" db="EMBL/GenBank/DDBJ databases">
        <authorList>
            <person name="Huang H.-H."/>
            <person name="Chen S.-C."/>
            <person name="Lai M.-C."/>
        </authorList>
    </citation>
    <scope>NUCLEOTIDE SEQUENCE</scope>
    <source>
        <strain evidence="2">K1F9705b</strain>
    </source>
</reference>
<proteinExistence type="inferred from homology"/>
<keyword evidence="2" id="KW-0032">Aminotransferase</keyword>
<keyword evidence="1" id="KW-0663">Pyridoxal phosphate</keyword>
<sequence>MQIPIARPSIGREEADAVTSVLASGIIAEGPVTKSFEKEFAKYCGAAYAVAVNNGTAALHAALLAAGVGSGDEVIVPAFTFFATASSVSMTGAQPVFADVLQNTCCIDPASVPELITPATKAVIGVHLYGQPCDAFVLREICSDQGLVFIEDAAQAHGAMINGEKVGSIGDLACFSFYATKNLATGEGGMVTTGSGAFHDRLRRIINHGQSEKYIHTEIGYNYRMTDIAAAIGRVQLSKLDGFIRARQENAAYFNEHIRVPGILTPGIAPGCTPVWHQYAIRVADDAPLSREALMAYLKEKGIGSAIHYPVPLHRQPVYEAGATLPVAEELAATVLSLPVHPGVGEAERKYIVDCLNEVVP</sequence>
<dbReference type="Pfam" id="PF01041">
    <property type="entry name" value="DegT_DnrJ_EryC1"/>
    <property type="match status" value="1"/>
</dbReference>
<dbReference type="GO" id="GO:0030170">
    <property type="term" value="F:pyridoxal phosphate binding"/>
    <property type="evidence" value="ECO:0007669"/>
    <property type="project" value="TreeGrafter"/>
</dbReference>
<dbReference type="PANTHER" id="PTHR30244">
    <property type="entry name" value="TRANSAMINASE"/>
    <property type="match status" value="1"/>
</dbReference>
<dbReference type="GO" id="GO:0008483">
    <property type="term" value="F:transaminase activity"/>
    <property type="evidence" value="ECO:0007669"/>
    <property type="project" value="UniProtKB-KW"/>
</dbReference>
<dbReference type="InterPro" id="IPR015422">
    <property type="entry name" value="PyrdxlP-dep_Trfase_small"/>
</dbReference>
<organism evidence="2 3">
    <name type="scientific">Methanocalculus chunghsingensis</name>
    <dbReference type="NCBI Taxonomy" id="156457"/>
    <lineage>
        <taxon>Archaea</taxon>
        <taxon>Methanobacteriati</taxon>
        <taxon>Methanobacteriota</taxon>
        <taxon>Stenosarchaea group</taxon>
        <taxon>Methanomicrobia</taxon>
        <taxon>Methanomicrobiales</taxon>
        <taxon>Methanocalculaceae</taxon>
        <taxon>Methanocalculus</taxon>
    </lineage>
</organism>
<dbReference type="GO" id="GO:0000271">
    <property type="term" value="P:polysaccharide biosynthetic process"/>
    <property type="evidence" value="ECO:0007669"/>
    <property type="project" value="TreeGrafter"/>
</dbReference>
<comment type="similarity">
    <text evidence="1">Belongs to the DegT/DnrJ/EryC1 family.</text>
</comment>
<dbReference type="CDD" id="cd00616">
    <property type="entry name" value="AHBA_syn"/>
    <property type="match status" value="1"/>
</dbReference>
<dbReference type="Proteomes" id="UP000730161">
    <property type="component" value="Unassembled WGS sequence"/>
</dbReference>
<dbReference type="EMBL" id="JWHL01000002">
    <property type="protein sequence ID" value="MBR1368254.1"/>
    <property type="molecule type" value="Genomic_DNA"/>
</dbReference>
<keyword evidence="2" id="KW-0808">Transferase</keyword>
<accession>A0A8J7W4R1</accession>
<dbReference type="PANTHER" id="PTHR30244:SF34">
    <property type="entry name" value="DTDP-4-AMINO-4,6-DIDEOXYGALACTOSE TRANSAMINASE"/>
    <property type="match status" value="1"/>
</dbReference>
<dbReference type="Gene3D" id="3.40.640.10">
    <property type="entry name" value="Type I PLP-dependent aspartate aminotransferase-like (Major domain)"/>
    <property type="match status" value="1"/>
</dbReference>
<protein>
    <submittedName>
        <fullName evidence="2">Aminotransferase DegT</fullName>
    </submittedName>
</protein>
<dbReference type="OrthoDB" id="10355at2157"/>
<dbReference type="Gene3D" id="3.90.1150.10">
    <property type="entry name" value="Aspartate Aminotransferase, domain 1"/>
    <property type="match status" value="1"/>
</dbReference>
<dbReference type="PIRSF" id="PIRSF000390">
    <property type="entry name" value="PLP_StrS"/>
    <property type="match status" value="1"/>
</dbReference>
<dbReference type="InterPro" id="IPR015424">
    <property type="entry name" value="PyrdxlP-dep_Trfase"/>
</dbReference>
<dbReference type="AlphaFoldDB" id="A0A8J7W4R1"/>
<evidence type="ECO:0000313" key="3">
    <source>
        <dbReference type="Proteomes" id="UP000730161"/>
    </source>
</evidence>
<dbReference type="InterPro" id="IPR015421">
    <property type="entry name" value="PyrdxlP-dep_Trfase_major"/>
</dbReference>
<dbReference type="SUPFAM" id="SSF53383">
    <property type="entry name" value="PLP-dependent transferases"/>
    <property type="match status" value="1"/>
</dbReference>